<dbReference type="STRING" id="1458985.BJP34_20800"/>
<dbReference type="AlphaFoldDB" id="A0A1D8TVQ9"/>
<evidence type="ECO:0000313" key="1">
    <source>
        <dbReference type="EMBL" id="AOX01556.1"/>
    </source>
</evidence>
<accession>A0A1D8TVQ9</accession>
<dbReference type="Proteomes" id="UP000177870">
    <property type="component" value="Chromosome"/>
</dbReference>
<name>A0A1D8TVQ9_9CYAN</name>
<protein>
    <submittedName>
        <fullName evidence="1">Uncharacterized protein</fullName>
    </submittedName>
</protein>
<dbReference type="KEGG" id="mpro:BJP34_20800"/>
<dbReference type="RefSeq" id="WP_070393994.1">
    <property type="nucleotide sequence ID" value="NZ_CP017599.1"/>
</dbReference>
<organism evidence="1 2">
    <name type="scientific">Moorena producens PAL-8-15-08-1</name>
    <dbReference type="NCBI Taxonomy" id="1458985"/>
    <lineage>
        <taxon>Bacteria</taxon>
        <taxon>Bacillati</taxon>
        <taxon>Cyanobacteriota</taxon>
        <taxon>Cyanophyceae</taxon>
        <taxon>Coleofasciculales</taxon>
        <taxon>Coleofasciculaceae</taxon>
        <taxon>Moorena</taxon>
    </lineage>
</organism>
<reference evidence="2" key="1">
    <citation type="submission" date="2016-10" db="EMBL/GenBank/DDBJ databases">
        <title>Comparative genomics uncovers the prolific and rare metabolic potential of the cyanobacterial genus Moorea.</title>
        <authorList>
            <person name="Leao T."/>
            <person name="Castelao G."/>
            <person name="Korobeynikov A."/>
            <person name="Monroe E.A."/>
            <person name="Podell S."/>
            <person name="Glukhov E."/>
            <person name="Allen E."/>
            <person name="Gerwick W.H."/>
            <person name="Gerwick L."/>
        </authorList>
    </citation>
    <scope>NUCLEOTIDE SEQUENCE [LARGE SCALE GENOMIC DNA]</scope>
    <source>
        <strain evidence="2">PAL-8-15-08-1</strain>
    </source>
</reference>
<dbReference type="EMBL" id="CP017599">
    <property type="protein sequence ID" value="AOX01556.1"/>
    <property type="molecule type" value="Genomic_DNA"/>
</dbReference>
<gene>
    <name evidence="1" type="ORF">BJP34_20800</name>
</gene>
<proteinExistence type="predicted"/>
<evidence type="ECO:0000313" key="2">
    <source>
        <dbReference type="Proteomes" id="UP000177870"/>
    </source>
</evidence>
<sequence length="84" mass="9504">MDLPSWPIGLVGTAYLTPYTLNPKPYTLHPTPYTLLPDPLFPVPFAIDLTANWYNFLKIATLKALLIWVWFRPPNPPILGGTKL</sequence>